<protein>
    <submittedName>
        <fullName evidence="1">CoA transferase</fullName>
    </submittedName>
</protein>
<organism evidence="1 2">
    <name type="scientific">Mesorhizobium hawassense</name>
    <dbReference type="NCBI Taxonomy" id="1209954"/>
    <lineage>
        <taxon>Bacteria</taxon>
        <taxon>Pseudomonadati</taxon>
        <taxon>Pseudomonadota</taxon>
        <taxon>Alphaproteobacteria</taxon>
        <taxon>Hyphomicrobiales</taxon>
        <taxon>Phyllobacteriaceae</taxon>
        <taxon>Mesorhizobium</taxon>
    </lineage>
</organism>
<dbReference type="InterPro" id="IPR003673">
    <property type="entry name" value="CoA-Trfase_fam_III"/>
</dbReference>
<evidence type="ECO:0000313" key="2">
    <source>
        <dbReference type="Proteomes" id="UP000251558"/>
    </source>
</evidence>
<comment type="caution">
    <text evidence="1">The sequence shown here is derived from an EMBL/GenBank/DDBJ whole genome shotgun (WGS) entry which is preliminary data.</text>
</comment>
<sequence>MTGSPTGVGASAEKTGPLAGLKVIEMAGLGPVPLAALMLSEMGAEVLRIERTDAGQPLLSLPEEYDLDRHGRSILKLDLKRPAGVELLLRLAVKADLLVEGFRPGVMERLGLGPDISLERNPALIYGRLTGFGQDGPLSGRAGHDITYLAYAGLLHAIGRRDASPVPPLNLVADQGGGAMMLIAGLLAALFHRSRTGKGQVIDASMIEGASMLAAPIHAYMAAGLWNDRRGENLLDSGAPFYDTYETADARHIAVGCLEPRFFAEFARLLPLDERFVGGQYDKSLWPALRAAIAGRVKEKTRDEWAALFAATDACVAPVLSLVEARYHPHNRARQSFAKSGGLQRPAPAPRFSQSSHTLAAMPATANRDPAGILIRFGLSDEEIAALAKAGILGR</sequence>
<name>A0A330HN01_9HYPH</name>
<evidence type="ECO:0000313" key="1">
    <source>
        <dbReference type="EMBL" id="RAZ88922.1"/>
    </source>
</evidence>
<dbReference type="InterPro" id="IPR050509">
    <property type="entry name" value="CoA-transferase_III"/>
</dbReference>
<dbReference type="InterPro" id="IPR044855">
    <property type="entry name" value="CoA-Trfase_III_dom3_sf"/>
</dbReference>
<proteinExistence type="predicted"/>
<dbReference type="PANTHER" id="PTHR48228">
    <property type="entry name" value="SUCCINYL-COA--D-CITRAMALATE COA-TRANSFERASE"/>
    <property type="match status" value="1"/>
</dbReference>
<dbReference type="EMBL" id="QMBP01000010">
    <property type="protein sequence ID" value="RAZ88922.1"/>
    <property type="molecule type" value="Genomic_DNA"/>
</dbReference>
<dbReference type="AlphaFoldDB" id="A0A330HN01"/>
<dbReference type="PANTHER" id="PTHR48228:SF5">
    <property type="entry name" value="ALPHA-METHYLACYL-COA RACEMASE"/>
    <property type="match status" value="1"/>
</dbReference>
<dbReference type="InterPro" id="IPR023606">
    <property type="entry name" value="CoA-Trfase_III_dom_1_sf"/>
</dbReference>
<dbReference type="GO" id="GO:0016740">
    <property type="term" value="F:transferase activity"/>
    <property type="evidence" value="ECO:0007669"/>
    <property type="project" value="UniProtKB-KW"/>
</dbReference>
<dbReference type="RefSeq" id="WP_112099353.1">
    <property type="nucleotide sequence ID" value="NZ_QMBP01000010.1"/>
</dbReference>
<dbReference type="Gene3D" id="3.40.50.10540">
    <property type="entry name" value="Crotonobetainyl-coa:carnitine coa-transferase, domain 1"/>
    <property type="match status" value="1"/>
</dbReference>
<reference evidence="1 2" key="1">
    <citation type="submission" date="2018-07" db="EMBL/GenBank/DDBJ databases">
        <title>Diversity of Mesorhizobium strains in Brazil.</title>
        <authorList>
            <person name="Helene L.C.F."/>
            <person name="Dall'Agnol R."/>
            <person name="Delamuta J.R.M."/>
            <person name="Hungria M."/>
        </authorList>
    </citation>
    <scope>NUCLEOTIDE SEQUENCE [LARGE SCALE GENOMIC DNA]</scope>
    <source>
        <strain evidence="1 2">AC99b</strain>
    </source>
</reference>
<dbReference type="Gene3D" id="3.30.1540.10">
    <property type="entry name" value="formyl-coa transferase, domain 3"/>
    <property type="match status" value="1"/>
</dbReference>
<dbReference type="SUPFAM" id="SSF89796">
    <property type="entry name" value="CoA-transferase family III (CaiB/BaiF)"/>
    <property type="match status" value="1"/>
</dbReference>
<dbReference type="Proteomes" id="UP000251558">
    <property type="component" value="Unassembled WGS sequence"/>
</dbReference>
<dbReference type="Pfam" id="PF02515">
    <property type="entry name" value="CoA_transf_3"/>
    <property type="match status" value="1"/>
</dbReference>
<keyword evidence="1" id="KW-0808">Transferase</keyword>
<keyword evidence="2" id="KW-1185">Reference proteome</keyword>
<gene>
    <name evidence="1" type="ORF">DPM33_21065</name>
</gene>
<accession>A0A330HN01</accession>
<dbReference type="OrthoDB" id="9806585at2"/>